<keyword evidence="3" id="KW-1185">Reference proteome</keyword>
<comment type="caution">
    <text evidence="2">The sequence shown here is derived from an EMBL/GenBank/DDBJ whole genome shotgun (WGS) entry which is preliminary data.</text>
</comment>
<organism evidence="2 3">
    <name type="scientific">Rousettus aegyptiacus</name>
    <name type="common">Egyptian fruit bat</name>
    <name type="synonym">Pteropus aegyptiacus</name>
    <dbReference type="NCBI Taxonomy" id="9407"/>
    <lineage>
        <taxon>Eukaryota</taxon>
        <taxon>Metazoa</taxon>
        <taxon>Chordata</taxon>
        <taxon>Craniata</taxon>
        <taxon>Vertebrata</taxon>
        <taxon>Euteleostomi</taxon>
        <taxon>Mammalia</taxon>
        <taxon>Eutheria</taxon>
        <taxon>Laurasiatheria</taxon>
        <taxon>Chiroptera</taxon>
        <taxon>Yinpterochiroptera</taxon>
        <taxon>Pteropodoidea</taxon>
        <taxon>Pteropodidae</taxon>
        <taxon>Rousettinae</taxon>
        <taxon>Rousettus</taxon>
    </lineage>
</organism>
<feature type="compositionally biased region" description="Basic and acidic residues" evidence="1">
    <location>
        <begin position="54"/>
        <end position="65"/>
    </location>
</feature>
<gene>
    <name evidence="2" type="ORF">HJG63_011405</name>
</gene>
<sequence length="156" mass="17025">MALAVCPLQLSLLPVPSVNSTLAHRRLPLTPARQRHLHYSGTEDGHIPSPSPLGEKRLGPHDPFRRSRLPPGRALLPSHDAVSDRQQRIKGRSWGSSMSSKVPGSLDHPTEGDLPLHEGPTYPTNRGNTCPFRAKENKYLVGLPHTLLPSHSDPGS</sequence>
<name>A0A7J8H1C2_ROUAE</name>
<accession>A0A7J8H1C2</accession>
<proteinExistence type="predicted"/>
<dbReference type="AlphaFoldDB" id="A0A7J8H1C2"/>
<feature type="region of interest" description="Disordered" evidence="1">
    <location>
        <begin position="39"/>
        <end position="130"/>
    </location>
</feature>
<evidence type="ECO:0000313" key="2">
    <source>
        <dbReference type="EMBL" id="KAF6466113.1"/>
    </source>
</evidence>
<dbReference type="EMBL" id="JACASE010000005">
    <property type="protein sequence ID" value="KAF6466113.1"/>
    <property type="molecule type" value="Genomic_DNA"/>
</dbReference>
<reference evidence="2 3" key="1">
    <citation type="journal article" date="2020" name="Nature">
        <title>Six reference-quality genomes reveal evolution of bat adaptations.</title>
        <authorList>
            <person name="Jebb D."/>
            <person name="Huang Z."/>
            <person name="Pippel M."/>
            <person name="Hughes G.M."/>
            <person name="Lavrichenko K."/>
            <person name="Devanna P."/>
            <person name="Winkler S."/>
            <person name="Jermiin L.S."/>
            <person name="Skirmuntt E.C."/>
            <person name="Katzourakis A."/>
            <person name="Burkitt-Gray L."/>
            <person name="Ray D.A."/>
            <person name="Sullivan K.A.M."/>
            <person name="Roscito J.G."/>
            <person name="Kirilenko B.M."/>
            <person name="Davalos L.M."/>
            <person name="Corthals A.P."/>
            <person name="Power M.L."/>
            <person name="Jones G."/>
            <person name="Ransome R.D."/>
            <person name="Dechmann D.K.N."/>
            <person name="Locatelli A.G."/>
            <person name="Puechmaille S.J."/>
            <person name="Fedrigo O."/>
            <person name="Jarvis E.D."/>
            <person name="Hiller M."/>
            <person name="Vernes S.C."/>
            <person name="Myers E.W."/>
            <person name="Teeling E.C."/>
        </authorList>
    </citation>
    <scope>NUCLEOTIDE SEQUENCE [LARGE SCALE GENOMIC DNA]</scope>
    <source>
        <strain evidence="2">MRouAeg1</strain>
        <tissue evidence="2">Muscle</tissue>
    </source>
</reference>
<protein>
    <submittedName>
        <fullName evidence="2">Uncharacterized protein</fullName>
    </submittedName>
</protein>
<evidence type="ECO:0000256" key="1">
    <source>
        <dbReference type="SAM" id="MobiDB-lite"/>
    </source>
</evidence>
<dbReference type="Proteomes" id="UP000593571">
    <property type="component" value="Unassembled WGS sequence"/>
</dbReference>
<evidence type="ECO:0000313" key="3">
    <source>
        <dbReference type="Proteomes" id="UP000593571"/>
    </source>
</evidence>